<evidence type="ECO:0000256" key="14">
    <source>
        <dbReference type="SAM" id="SignalP"/>
    </source>
</evidence>
<evidence type="ECO:0000256" key="4">
    <source>
        <dbReference type="ARBA" id="ARBA00012732"/>
    </source>
</evidence>
<evidence type="ECO:0000256" key="12">
    <source>
        <dbReference type="ARBA" id="ARBA00073159"/>
    </source>
</evidence>
<comment type="function">
    <text evidence="11">This enzyme has both lysozyme (acetylmuramidase) and diacetylmuramidase activities.</text>
</comment>
<comment type="subcellular location">
    <subcellularLocation>
        <location evidence="2">Secreted</location>
    </subcellularLocation>
</comment>
<dbReference type="PANTHER" id="PTHR34135:SF2">
    <property type="entry name" value="LYSOZYME"/>
    <property type="match status" value="1"/>
</dbReference>
<dbReference type="PANTHER" id="PTHR34135">
    <property type="entry name" value="LYSOZYME"/>
    <property type="match status" value="1"/>
</dbReference>
<evidence type="ECO:0000256" key="13">
    <source>
        <dbReference type="ARBA" id="ARBA00075474"/>
    </source>
</evidence>
<keyword evidence="14" id="KW-0732">Signal</keyword>
<evidence type="ECO:0000256" key="8">
    <source>
        <dbReference type="ARBA" id="ARBA00022801"/>
    </source>
</evidence>
<dbReference type="Gene3D" id="3.20.20.80">
    <property type="entry name" value="Glycosidases"/>
    <property type="match status" value="1"/>
</dbReference>
<dbReference type="GO" id="GO:0005576">
    <property type="term" value="C:extracellular region"/>
    <property type="evidence" value="ECO:0007669"/>
    <property type="project" value="UniProtKB-SubCell"/>
</dbReference>
<evidence type="ECO:0000256" key="1">
    <source>
        <dbReference type="ARBA" id="ARBA00000632"/>
    </source>
</evidence>
<comment type="similarity">
    <text evidence="3">Belongs to the glycosyl hydrolase 25 family.</text>
</comment>
<comment type="catalytic activity">
    <reaction evidence="1">
        <text>Hydrolysis of (1-&gt;4)-beta-linkages between N-acetylmuramic acid and N-acetyl-D-glucosamine residues in a peptidoglycan and between N-acetyl-D-glucosamine residues in chitodextrins.</text>
        <dbReference type="EC" id="3.2.1.17"/>
    </reaction>
</comment>
<dbReference type="GO" id="GO:0003796">
    <property type="term" value="F:lysozyme activity"/>
    <property type="evidence" value="ECO:0007669"/>
    <property type="project" value="UniProtKB-EC"/>
</dbReference>
<dbReference type="Pfam" id="PF01183">
    <property type="entry name" value="Glyco_hydro_25"/>
    <property type="match status" value="1"/>
</dbReference>
<dbReference type="AlphaFoldDB" id="A0A7S6G7I7"/>
<evidence type="ECO:0000256" key="7">
    <source>
        <dbReference type="ARBA" id="ARBA00022638"/>
    </source>
</evidence>
<dbReference type="InterPro" id="IPR018077">
    <property type="entry name" value="Glyco_hydro_fam25_subgr"/>
</dbReference>
<dbReference type="EMBL" id="MN603143">
    <property type="protein sequence ID" value="QNJ46248.1"/>
    <property type="molecule type" value="Genomic_DNA"/>
</dbReference>
<keyword evidence="10" id="KW-0326">Glycosidase</keyword>
<dbReference type="PROSITE" id="PS51904">
    <property type="entry name" value="GLYCOSYL_HYDROL_F25_2"/>
    <property type="match status" value="1"/>
</dbReference>
<dbReference type="FunFam" id="3.20.20.80:FF:000060">
    <property type="entry name" value="Lysozyme M1"/>
    <property type="match status" value="1"/>
</dbReference>
<evidence type="ECO:0000256" key="5">
    <source>
        <dbReference type="ARBA" id="ARBA00022525"/>
    </source>
</evidence>
<proteinExistence type="inferred from homology"/>
<evidence type="ECO:0000256" key="11">
    <source>
        <dbReference type="ARBA" id="ARBA00055588"/>
    </source>
</evidence>
<evidence type="ECO:0000256" key="9">
    <source>
        <dbReference type="ARBA" id="ARBA00023157"/>
    </source>
</evidence>
<keyword evidence="8" id="KW-0378">Hydrolase</keyword>
<keyword evidence="5" id="KW-0964">Secreted</keyword>
<keyword evidence="9" id="KW-1015">Disulfide bond</keyword>
<dbReference type="CDD" id="cd06412">
    <property type="entry name" value="GH25_CH-type"/>
    <property type="match status" value="1"/>
</dbReference>
<dbReference type="SMART" id="SM00641">
    <property type="entry name" value="Glyco_25"/>
    <property type="match status" value="1"/>
</dbReference>
<evidence type="ECO:0000256" key="10">
    <source>
        <dbReference type="ARBA" id="ARBA00023295"/>
    </source>
</evidence>
<keyword evidence="6" id="KW-0929">Antimicrobial</keyword>
<dbReference type="SUPFAM" id="SSF51445">
    <property type="entry name" value="(Trans)glycosidases"/>
    <property type="match status" value="1"/>
</dbReference>
<dbReference type="GO" id="GO:0009253">
    <property type="term" value="P:peptidoglycan catabolic process"/>
    <property type="evidence" value="ECO:0007669"/>
    <property type="project" value="InterPro"/>
</dbReference>
<dbReference type="EC" id="3.2.1.17" evidence="4"/>
<dbReference type="GO" id="GO:0016052">
    <property type="term" value="P:carbohydrate catabolic process"/>
    <property type="evidence" value="ECO:0007669"/>
    <property type="project" value="TreeGrafter"/>
</dbReference>
<dbReference type="InterPro" id="IPR017853">
    <property type="entry name" value="GH"/>
</dbReference>
<feature type="chain" id="PRO_5030516432" description="N,O-diacetylmuramidase" evidence="14">
    <location>
        <begin position="18"/>
        <end position="233"/>
    </location>
</feature>
<keyword evidence="7" id="KW-0081">Bacteriolytic enzyme</keyword>
<reference evidence="15" key="1">
    <citation type="submission" date="2019-10" db="EMBL/GenBank/DDBJ databases">
        <title>Fungal GH25 muramidases: characterisation of new family members with commercial application.</title>
        <authorList>
            <person name="Moroz O.V."/>
            <person name="Blagova E."/>
            <person name="Taylor E."/>
            <person name="Turkenburg J.P."/>
            <person name="Skov L.K."/>
            <person name="Gippert G.P."/>
            <person name="Schnorr K.M."/>
            <person name="Ming L."/>
            <person name="Ye L."/>
            <person name="Klausen M."/>
            <person name="Cohn M.T."/>
            <person name="Schmidt E.G.W."/>
            <person name="Nymand-Grarup S."/>
            <person name="Davies G.J."/>
            <person name="Wilson K.S."/>
        </authorList>
    </citation>
    <scope>NUCLEOTIDE SEQUENCE</scope>
</reference>
<evidence type="ECO:0000313" key="15">
    <source>
        <dbReference type="EMBL" id="QNJ46248.1"/>
    </source>
</evidence>
<dbReference type="GO" id="GO:0031640">
    <property type="term" value="P:killing of cells of another organism"/>
    <property type="evidence" value="ECO:0007669"/>
    <property type="project" value="UniProtKB-KW"/>
</dbReference>
<evidence type="ECO:0000256" key="2">
    <source>
        <dbReference type="ARBA" id="ARBA00004613"/>
    </source>
</evidence>
<dbReference type="GO" id="GO:0042742">
    <property type="term" value="P:defense response to bacterium"/>
    <property type="evidence" value="ECO:0007669"/>
    <property type="project" value="UniProtKB-KW"/>
</dbReference>
<feature type="signal peptide" evidence="14">
    <location>
        <begin position="1"/>
        <end position="17"/>
    </location>
</feature>
<dbReference type="GO" id="GO:0016998">
    <property type="term" value="P:cell wall macromolecule catabolic process"/>
    <property type="evidence" value="ECO:0007669"/>
    <property type="project" value="InterPro"/>
</dbReference>
<sequence>MKFSAIALLASASAVAAAPLEARANTVQGFDISSFQPNVDFAAAYKAGARFVMMKATQNTNYVDKTFNAHYEGATKAGLIRGGYHFAIPNGPSGAAQAEYFLAHGGGWSDDGKTLPGMIDLEYNPYGQTCYDLSAAKMVDWIKDFSNTYHAKTKRYPMIYTTANWWKECTGDSKEFSQTNPLVLARYSSSAGTVPGGWPAYSFWQNADKYKFGGDSDIWNGSEDNLKKFAKGA</sequence>
<evidence type="ECO:0000256" key="6">
    <source>
        <dbReference type="ARBA" id="ARBA00022529"/>
    </source>
</evidence>
<accession>A0A7S6G7I7</accession>
<name>A0A7S6G7I7_9EURO</name>
<dbReference type="InterPro" id="IPR002053">
    <property type="entry name" value="Glyco_hydro_25"/>
</dbReference>
<protein>
    <recommendedName>
        <fullName evidence="12">N,O-diacetylmuramidase</fullName>
        <ecNumber evidence="4">3.2.1.17</ecNumber>
    </recommendedName>
    <alternativeName>
        <fullName evidence="13">Lysozyme CH</fullName>
    </alternativeName>
</protein>
<evidence type="ECO:0000256" key="3">
    <source>
        <dbReference type="ARBA" id="ARBA00010646"/>
    </source>
</evidence>
<organism evidence="15">
    <name type="scientific">Aspergillus inflatus</name>
    <dbReference type="NCBI Taxonomy" id="69776"/>
    <lineage>
        <taxon>Eukaryota</taxon>
        <taxon>Fungi</taxon>
        <taxon>Dikarya</taxon>
        <taxon>Ascomycota</taxon>
        <taxon>Pezizomycotina</taxon>
        <taxon>Eurotiomycetes</taxon>
        <taxon>Eurotiomycetidae</taxon>
        <taxon>Eurotiales</taxon>
        <taxon>Aspergillaceae</taxon>
        <taxon>Aspergillus</taxon>
        <taxon>Aspergillus subgen. Cremei</taxon>
    </lineage>
</organism>